<keyword evidence="3" id="KW-1185">Reference proteome</keyword>
<name>A0A9P1DAE3_9DINO</name>
<dbReference type="AlphaFoldDB" id="A0A9P1DAE3"/>
<reference evidence="1" key="1">
    <citation type="submission" date="2022-10" db="EMBL/GenBank/DDBJ databases">
        <authorList>
            <person name="Chen Y."/>
            <person name="Dougan E. K."/>
            <person name="Chan C."/>
            <person name="Rhodes N."/>
            <person name="Thang M."/>
        </authorList>
    </citation>
    <scope>NUCLEOTIDE SEQUENCE</scope>
</reference>
<dbReference type="Proteomes" id="UP001152797">
    <property type="component" value="Unassembled WGS sequence"/>
</dbReference>
<protein>
    <submittedName>
        <fullName evidence="1">Uncharacterized protein</fullName>
    </submittedName>
</protein>
<organism evidence="1">
    <name type="scientific">Cladocopium goreaui</name>
    <dbReference type="NCBI Taxonomy" id="2562237"/>
    <lineage>
        <taxon>Eukaryota</taxon>
        <taxon>Sar</taxon>
        <taxon>Alveolata</taxon>
        <taxon>Dinophyceae</taxon>
        <taxon>Suessiales</taxon>
        <taxon>Symbiodiniaceae</taxon>
        <taxon>Cladocopium</taxon>
    </lineage>
</organism>
<proteinExistence type="predicted"/>
<accession>A0A9P1DAE3</accession>
<dbReference type="EMBL" id="CAMXCT030003535">
    <property type="protein sequence ID" value="CAL4792264.1"/>
    <property type="molecule type" value="Genomic_DNA"/>
</dbReference>
<evidence type="ECO:0000313" key="2">
    <source>
        <dbReference type="EMBL" id="CAL1158327.1"/>
    </source>
</evidence>
<reference evidence="2" key="2">
    <citation type="submission" date="2024-04" db="EMBL/GenBank/DDBJ databases">
        <authorList>
            <person name="Chen Y."/>
            <person name="Shah S."/>
            <person name="Dougan E. K."/>
            <person name="Thang M."/>
            <person name="Chan C."/>
        </authorList>
    </citation>
    <scope>NUCLEOTIDE SEQUENCE [LARGE SCALE GENOMIC DNA]</scope>
</reference>
<evidence type="ECO:0000313" key="1">
    <source>
        <dbReference type="EMBL" id="CAI4004952.1"/>
    </source>
</evidence>
<comment type="caution">
    <text evidence="1">The sequence shown here is derived from an EMBL/GenBank/DDBJ whole genome shotgun (WGS) entry which is preliminary data.</text>
</comment>
<evidence type="ECO:0000313" key="3">
    <source>
        <dbReference type="Proteomes" id="UP001152797"/>
    </source>
</evidence>
<dbReference type="EMBL" id="CAMXCT020003535">
    <property type="protein sequence ID" value="CAL1158327.1"/>
    <property type="molecule type" value="Genomic_DNA"/>
</dbReference>
<dbReference type="EMBL" id="CAMXCT010003535">
    <property type="protein sequence ID" value="CAI4004952.1"/>
    <property type="molecule type" value="Genomic_DNA"/>
</dbReference>
<sequence length="223" mass="24618">MALHLALVFHWRHHQTNRREEYLLVDISTGKLMFRRRTKGGRLAWSPAHGSYRIQQFEEDNANGNRVSLFLQGFHCTGYRPYWRDHMFIGNGQSLTDTIGRRTLTLKGMFEINMATSLEDENEWVLVREMDWVMVMDENIPRLPDAEAPGHLAHGTIPETLDPPPGAVLPGENGRDGGAVLPGEIGGAGGAGGSSALNWLEEQGGAVLPGAGGSSALNWLEEY</sequence>
<gene>
    <name evidence="1" type="ORF">C1SCF055_LOCUS30712</name>
</gene>